<keyword evidence="1" id="KW-0812">Transmembrane</keyword>
<feature type="transmembrane region" description="Helical" evidence="1">
    <location>
        <begin position="209"/>
        <end position="229"/>
    </location>
</feature>
<reference evidence="2 3" key="1">
    <citation type="journal article" date="2016" name="Nat. Commun.">
        <title>Thousands of microbial genomes shed light on interconnected biogeochemical processes in an aquifer system.</title>
        <authorList>
            <person name="Anantharaman K."/>
            <person name="Brown C.T."/>
            <person name="Hug L.A."/>
            <person name="Sharon I."/>
            <person name="Castelle C.J."/>
            <person name="Probst A.J."/>
            <person name="Thomas B.C."/>
            <person name="Singh A."/>
            <person name="Wilkins M.J."/>
            <person name="Karaoz U."/>
            <person name="Brodie E.L."/>
            <person name="Williams K.H."/>
            <person name="Hubbard S.S."/>
            <person name="Banfield J.F."/>
        </authorList>
    </citation>
    <scope>NUCLEOTIDE SEQUENCE [LARGE SCALE GENOMIC DNA]</scope>
</reference>
<keyword evidence="1" id="KW-0472">Membrane</keyword>
<feature type="transmembrane region" description="Helical" evidence="1">
    <location>
        <begin position="241"/>
        <end position="259"/>
    </location>
</feature>
<protein>
    <recommendedName>
        <fullName evidence="4">Glycosyltransferase RgtA/B/C/D-like domain-containing protein</fullName>
    </recommendedName>
</protein>
<feature type="transmembrane region" description="Helical" evidence="1">
    <location>
        <begin position="266"/>
        <end position="286"/>
    </location>
</feature>
<feature type="transmembrane region" description="Helical" evidence="1">
    <location>
        <begin position="335"/>
        <end position="352"/>
    </location>
</feature>
<organism evidence="2 3">
    <name type="scientific">Candidatus Roizmanbacteria bacterium RIFCSPLOWO2_02_FULL_36_11</name>
    <dbReference type="NCBI Taxonomy" id="1802071"/>
    <lineage>
        <taxon>Bacteria</taxon>
        <taxon>Candidatus Roizmaniibacteriota</taxon>
    </lineage>
</organism>
<feature type="transmembrane region" description="Helical" evidence="1">
    <location>
        <begin position="12"/>
        <end position="30"/>
    </location>
</feature>
<comment type="caution">
    <text evidence="2">The sequence shown here is derived from an EMBL/GenBank/DDBJ whole genome shotgun (WGS) entry which is preliminary data.</text>
</comment>
<dbReference type="AlphaFoldDB" id="A0A1F7JIS8"/>
<feature type="transmembrane region" description="Helical" evidence="1">
    <location>
        <begin position="97"/>
        <end position="114"/>
    </location>
</feature>
<name>A0A1F7JIS8_9BACT</name>
<gene>
    <name evidence="2" type="ORF">A3H78_05155</name>
</gene>
<dbReference type="InterPro" id="IPR018650">
    <property type="entry name" value="STSV1_Orf64"/>
</dbReference>
<proteinExistence type="predicted"/>
<sequence>MIKKIINKKEIIILSLMVLVFILYFSFYGISRHQAFLSEYYDMGIMDQTVYNTSKGRILQMTDPAGFQSINRLVIHGDVILALLAPLYWIYSGPETLIILQVLIVALGSIFVYLLTKEILGSNKIGLLLAFLYLMYPPLQWSVIFDFHAVTLSTTFLLALFYFWKKEKYLFSAIFFLLTIFSKEQVAVTITLMAIYFILSKRGDRRFNFAVFGLSIFWLLAVFFWLIPYFRQGQHFALVRYKYIGASLSSIMIIIQKLFSTNSLDYFWLILSPLSLLPIFSPVILLALPDLVINLLSSNTNMQSVIYHYTAVITPILFLSLIYSLQFIQEKKKMAIKYLLIILLMATFFTSWKYSPLPYSKWADMRPFQNRLAETNDIELWTRILSDENISVAASGSLAPHFSRRKTLIRFSSNYIKGDYVVLLRNKVLDDWYDKKGSIDAYNLLKKDPNFKLVYGRLNLEIYKKI</sequence>
<evidence type="ECO:0000256" key="1">
    <source>
        <dbReference type="SAM" id="Phobius"/>
    </source>
</evidence>
<dbReference type="Proteomes" id="UP000177418">
    <property type="component" value="Unassembled WGS sequence"/>
</dbReference>
<dbReference type="EMBL" id="MGAV01000002">
    <property type="protein sequence ID" value="OGK55524.1"/>
    <property type="molecule type" value="Genomic_DNA"/>
</dbReference>
<accession>A0A1F7JIS8</accession>
<dbReference type="Pfam" id="PF09852">
    <property type="entry name" value="DUF2079"/>
    <property type="match status" value="1"/>
</dbReference>
<evidence type="ECO:0000313" key="2">
    <source>
        <dbReference type="EMBL" id="OGK55524.1"/>
    </source>
</evidence>
<keyword evidence="1" id="KW-1133">Transmembrane helix</keyword>
<feature type="transmembrane region" description="Helical" evidence="1">
    <location>
        <begin position="170"/>
        <end position="197"/>
    </location>
</feature>
<evidence type="ECO:0000313" key="3">
    <source>
        <dbReference type="Proteomes" id="UP000177418"/>
    </source>
</evidence>
<feature type="transmembrane region" description="Helical" evidence="1">
    <location>
        <begin position="306"/>
        <end position="323"/>
    </location>
</feature>
<evidence type="ECO:0008006" key="4">
    <source>
        <dbReference type="Google" id="ProtNLM"/>
    </source>
</evidence>